<dbReference type="EMBL" id="AP023440">
    <property type="protein sequence ID" value="BCL26146.1"/>
    <property type="molecule type" value="Genomic_DNA"/>
</dbReference>
<proteinExistence type="inferred from homology"/>
<dbReference type="Proteomes" id="UP000516444">
    <property type="component" value="Chromosome"/>
</dbReference>
<feature type="compositionally biased region" description="Basic and acidic residues" evidence="5">
    <location>
        <begin position="70"/>
        <end position="81"/>
    </location>
</feature>
<keyword evidence="8" id="KW-1185">Reference proteome</keyword>
<dbReference type="PROSITE" id="PS51935">
    <property type="entry name" value="NLPC_P60"/>
    <property type="match status" value="1"/>
</dbReference>
<evidence type="ECO:0000256" key="4">
    <source>
        <dbReference type="ARBA" id="ARBA00022807"/>
    </source>
</evidence>
<dbReference type="GO" id="GO:0008234">
    <property type="term" value="F:cysteine-type peptidase activity"/>
    <property type="evidence" value="ECO:0007669"/>
    <property type="project" value="UniProtKB-KW"/>
</dbReference>
<feature type="region of interest" description="Disordered" evidence="5">
    <location>
        <begin position="99"/>
        <end position="128"/>
    </location>
</feature>
<dbReference type="InterPro" id="IPR000064">
    <property type="entry name" value="NLP_P60_dom"/>
</dbReference>
<comment type="similarity">
    <text evidence="1">Belongs to the peptidase C40 family.</text>
</comment>
<evidence type="ECO:0000256" key="1">
    <source>
        <dbReference type="ARBA" id="ARBA00007074"/>
    </source>
</evidence>
<dbReference type="KEGG" id="sgm:GCM10017557_10050"/>
<evidence type="ECO:0000313" key="8">
    <source>
        <dbReference type="Proteomes" id="UP000516444"/>
    </source>
</evidence>
<evidence type="ECO:0000259" key="6">
    <source>
        <dbReference type="PROSITE" id="PS51935"/>
    </source>
</evidence>
<protein>
    <recommendedName>
        <fullName evidence="6">NlpC/P60 domain-containing protein</fullName>
    </recommendedName>
</protein>
<evidence type="ECO:0000313" key="7">
    <source>
        <dbReference type="EMBL" id="BCL26146.1"/>
    </source>
</evidence>
<sequence length="554" mass="56133">MPSGTVRPDPTVDPAGGARKESSPIASERTPRPGGPGLPGNSRSALVKAGPTSVDQHSSDRFAAAGTPAPKDDEPSREEVQQRISSLYDRVENAGGNFNATRAATAATRTVKPASGNGGGRGGATDAAAPLPEVAKRWFDVGRSQLGPVVPAMLPPDRMPDRRPDRGSAGSRPADSGARPGGRGETAGKPVLELTAGPSAGGAAGPVAELTARPVAELTAGPVAALPAVPAQRQASGRTAALPGPAADPSQASLRTSKQRNQRKLGQARELLAGHAARRSAPVAAIESSRPVENAWRPAEEQTYPWAAADPWQQQSTGYGTEPYTGSAPYAGTDMRAGTDQYAGTAAYPGTATYPGPGMGAATDQSIGGGMYLGTDQYAGTGLYADASTPIAAGIVRDMQGTPAPAYATPAPAYATPAPAYAAPGPGYAAPDPGYAGKAARAVDFARGQIGKPCVWGAMGPGSYDCSSLTQAAWRAAGVALPRAVHEQATAGTMIPVSDIRLGDLILFSGPVGHVGICTGNGMMIHAPSPGVAIREESIYWAGESAIHSVIRPV</sequence>
<keyword evidence="4" id="KW-0788">Thiol protease</keyword>
<feature type="domain" description="NlpC/P60" evidence="6">
    <location>
        <begin position="436"/>
        <end position="552"/>
    </location>
</feature>
<name>A0A7G1NX80_9ACTN</name>
<keyword evidence="2" id="KW-0645">Protease</keyword>
<feature type="region of interest" description="Disordered" evidence="5">
    <location>
        <begin position="229"/>
        <end position="264"/>
    </location>
</feature>
<feature type="region of interest" description="Disordered" evidence="5">
    <location>
        <begin position="147"/>
        <end position="206"/>
    </location>
</feature>
<evidence type="ECO:0000256" key="3">
    <source>
        <dbReference type="ARBA" id="ARBA00022801"/>
    </source>
</evidence>
<feature type="compositionally biased region" description="Low complexity" evidence="5">
    <location>
        <begin position="100"/>
        <end position="110"/>
    </location>
</feature>
<dbReference type="Pfam" id="PF00877">
    <property type="entry name" value="NLPC_P60"/>
    <property type="match status" value="1"/>
</dbReference>
<dbReference type="GO" id="GO:0006508">
    <property type="term" value="P:proteolysis"/>
    <property type="evidence" value="ECO:0007669"/>
    <property type="project" value="UniProtKB-KW"/>
</dbReference>
<organism evidence="7 8">
    <name type="scientific">Streptomyces aurantiacus</name>
    <dbReference type="NCBI Taxonomy" id="47760"/>
    <lineage>
        <taxon>Bacteria</taxon>
        <taxon>Bacillati</taxon>
        <taxon>Actinomycetota</taxon>
        <taxon>Actinomycetes</taxon>
        <taxon>Kitasatosporales</taxon>
        <taxon>Streptomycetaceae</taxon>
        <taxon>Streptomyces</taxon>
        <taxon>Streptomyces aurantiacus group</taxon>
    </lineage>
</organism>
<dbReference type="Gene3D" id="3.90.1720.10">
    <property type="entry name" value="endopeptidase domain like (from Nostoc punctiforme)"/>
    <property type="match status" value="1"/>
</dbReference>
<reference evidence="7 8" key="1">
    <citation type="journal article" date="2014" name="Int. J. Syst. Evol. Microbiol.">
        <title>Complete genome sequence of Corynebacterium casei LMG S-19264T (=DSM 44701T), isolated from a smear-ripened cheese.</title>
        <authorList>
            <consortium name="US DOE Joint Genome Institute (JGI-PGF)"/>
            <person name="Walter F."/>
            <person name="Albersmeier A."/>
            <person name="Kalinowski J."/>
            <person name="Ruckert C."/>
        </authorList>
    </citation>
    <scope>NUCLEOTIDE SEQUENCE [LARGE SCALE GENOMIC DNA]</scope>
    <source>
        <strain evidence="7 8">JCM 4677</strain>
    </source>
</reference>
<gene>
    <name evidence="7" type="ORF">GCM10017557_10050</name>
</gene>
<evidence type="ECO:0000256" key="5">
    <source>
        <dbReference type="SAM" id="MobiDB-lite"/>
    </source>
</evidence>
<dbReference type="PANTHER" id="PTHR47359">
    <property type="entry name" value="PEPTIDOGLYCAN DL-ENDOPEPTIDASE CWLO"/>
    <property type="match status" value="1"/>
</dbReference>
<dbReference type="InterPro" id="IPR051794">
    <property type="entry name" value="PG_Endopeptidase_C40"/>
</dbReference>
<dbReference type="InterPro" id="IPR038765">
    <property type="entry name" value="Papain-like_cys_pep_sf"/>
</dbReference>
<feature type="region of interest" description="Disordered" evidence="5">
    <location>
        <begin position="1"/>
        <end position="87"/>
    </location>
</feature>
<evidence type="ECO:0000256" key="2">
    <source>
        <dbReference type="ARBA" id="ARBA00022670"/>
    </source>
</evidence>
<dbReference type="AlphaFoldDB" id="A0A7G1NX80"/>
<accession>A0A7G1NX80</accession>
<dbReference type="SUPFAM" id="SSF54001">
    <property type="entry name" value="Cysteine proteinases"/>
    <property type="match status" value="1"/>
</dbReference>
<keyword evidence="3" id="KW-0378">Hydrolase</keyword>
<dbReference type="PANTHER" id="PTHR47359:SF3">
    <property type="entry name" value="NLP_P60 DOMAIN-CONTAINING PROTEIN-RELATED"/>
    <property type="match status" value="1"/>
</dbReference>